<sequence>MKRRHDLQMAVAGLIRPLLSPDVLFCIDREEPFEADHLPAINLSRLSDSVKEAAAQGGMVQQRRQLMLSLDLYAEGESRYALLDVIEGDIYRALLTLGDACLGQGETIMIGGAEFDQETLLAVVCATRIPITIDYTITL</sequence>
<keyword evidence="2" id="KW-1185">Reference proteome</keyword>
<evidence type="ECO:0000313" key="2">
    <source>
        <dbReference type="Proteomes" id="UP000236416"/>
    </source>
</evidence>
<protein>
    <submittedName>
        <fullName evidence="1">Uncharacterized protein</fullName>
    </submittedName>
</protein>
<name>A0A2K4MT53_9NEIS</name>
<dbReference type="RefSeq" id="WP_103317432.1">
    <property type="nucleotide sequence ID" value="NZ_PPTF01000013.1"/>
</dbReference>
<dbReference type="AlphaFoldDB" id="A0A2K4MT53"/>
<reference evidence="1 2" key="1">
    <citation type="submission" date="2018-01" db="EMBL/GenBank/DDBJ databases">
        <title>Genomic Sequence of Chromobacterium MWU13-2610 from wild cranberry bogs within the Cape Cod National Seashore.</title>
        <authorList>
            <person name="O'Hara-Hanley K."/>
            <person name="Soby S."/>
            <person name="Harrison A."/>
        </authorList>
    </citation>
    <scope>NUCLEOTIDE SEQUENCE [LARGE SCALE GENOMIC DNA]</scope>
    <source>
        <strain evidence="1 2">MWU13-2610</strain>
    </source>
</reference>
<dbReference type="EMBL" id="PPTF01000013">
    <property type="protein sequence ID" value="POB00160.1"/>
    <property type="molecule type" value="Genomic_DNA"/>
</dbReference>
<proteinExistence type="predicted"/>
<gene>
    <name evidence="1" type="ORF">C2134_02915</name>
</gene>
<accession>A0A2K4MT53</accession>
<organism evidence="1 2">
    <name type="scientific">Chromobacterium sinusclupearum</name>
    <dbReference type="NCBI Taxonomy" id="2077146"/>
    <lineage>
        <taxon>Bacteria</taxon>
        <taxon>Pseudomonadati</taxon>
        <taxon>Pseudomonadota</taxon>
        <taxon>Betaproteobacteria</taxon>
        <taxon>Neisseriales</taxon>
        <taxon>Chromobacteriaceae</taxon>
        <taxon>Chromobacterium</taxon>
    </lineage>
</organism>
<evidence type="ECO:0000313" key="1">
    <source>
        <dbReference type="EMBL" id="POB00160.1"/>
    </source>
</evidence>
<comment type="caution">
    <text evidence="1">The sequence shown here is derived from an EMBL/GenBank/DDBJ whole genome shotgun (WGS) entry which is preliminary data.</text>
</comment>
<dbReference type="Proteomes" id="UP000236416">
    <property type="component" value="Unassembled WGS sequence"/>
</dbReference>